<dbReference type="InterPro" id="IPR043128">
    <property type="entry name" value="Rev_trsase/Diguanyl_cyclase"/>
</dbReference>
<keyword evidence="2" id="KW-1185">Reference proteome</keyword>
<dbReference type="InterPro" id="IPR043502">
    <property type="entry name" value="DNA/RNA_pol_sf"/>
</dbReference>
<comment type="caution">
    <text evidence="1">The sequence shown here is derived from an EMBL/GenBank/DDBJ whole genome shotgun (WGS) entry which is preliminary data.</text>
</comment>
<accession>A0A392SW50</accession>
<dbReference type="PANTHER" id="PTHR45643:SF11">
    <property type="entry name" value="RNA-DIRECTED DNA POLYMERASE"/>
    <property type="match status" value="1"/>
</dbReference>
<dbReference type="AlphaFoldDB" id="A0A392SW50"/>
<name>A0A392SW50_9FABA</name>
<dbReference type="EMBL" id="LXQA010442170">
    <property type="protein sequence ID" value="MCI52096.1"/>
    <property type="molecule type" value="Genomic_DNA"/>
</dbReference>
<organism evidence="1 2">
    <name type="scientific">Trifolium medium</name>
    <dbReference type="NCBI Taxonomy" id="97028"/>
    <lineage>
        <taxon>Eukaryota</taxon>
        <taxon>Viridiplantae</taxon>
        <taxon>Streptophyta</taxon>
        <taxon>Embryophyta</taxon>
        <taxon>Tracheophyta</taxon>
        <taxon>Spermatophyta</taxon>
        <taxon>Magnoliopsida</taxon>
        <taxon>eudicotyledons</taxon>
        <taxon>Gunneridae</taxon>
        <taxon>Pentapetalae</taxon>
        <taxon>rosids</taxon>
        <taxon>fabids</taxon>
        <taxon>Fabales</taxon>
        <taxon>Fabaceae</taxon>
        <taxon>Papilionoideae</taxon>
        <taxon>50 kb inversion clade</taxon>
        <taxon>NPAAA clade</taxon>
        <taxon>Hologalegina</taxon>
        <taxon>IRL clade</taxon>
        <taxon>Trifolieae</taxon>
        <taxon>Trifolium</taxon>
    </lineage>
</organism>
<dbReference type="Proteomes" id="UP000265520">
    <property type="component" value="Unassembled WGS sequence"/>
</dbReference>
<dbReference type="SUPFAM" id="SSF56672">
    <property type="entry name" value="DNA/RNA polymerases"/>
    <property type="match status" value="1"/>
</dbReference>
<dbReference type="Gene3D" id="3.30.70.270">
    <property type="match status" value="1"/>
</dbReference>
<sequence length="65" mass="7154">MLDTLREKKLYAKFSKCEFWLKEVSFLGHVISGGGIAVDPAKVEVVLERGTPESVTEIISFLGLA</sequence>
<proteinExistence type="predicted"/>
<reference evidence="1 2" key="1">
    <citation type="journal article" date="2018" name="Front. Plant Sci.">
        <title>Red Clover (Trifolium pratense) and Zigzag Clover (T. medium) - A Picture of Genomic Similarities and Differences.</title>
        <authorList>
            <person name="Dluhosova J."/>
            <person name="Istvanek J."/>
            <person name="Nedelnik J."/>
            <person name="Repkova J."/>
        </authorList>
    </citation>
    <scope>NUCLEOTIDE SEQUENCE [LARGE SCALE GENOMIC DNA]</scope>
    <source>
        <strain evidence="2">cv. 10/8</strain>
        <tissue evidence="1">Leaf</tissue>
    </source>
</reference>
<dbReference type="PANTHER" id="PTHR45643">
    <property type="entry name" value="REVERSE TRANSCRIPTASE"/>
    <property type="match status" value="1"/>
</dbReference>
<protein>
    <submittedName>
        <fullName evidence="1">Retrotransposon protein</fullName>
    </submittedName>
</protein>
<evidence type="ECO:0000313" key="1">
    <source>
        <dbReference type="EMBL" id="MCI52096.1"/>
    </source>
</evidence>
<feature type="non-terminal residue" evidence="1">
    <location>
        <position position="65"/>
    </location>
</feature>
<evidence type="ECO:0000313" key="2">
    <source>
        <dbReference type="Proteomes" id="UP000265520"/>
    </source>
</evidence>